<evidence type="ECO:0000313" key="3">
    <source>
        <dbReference type="Proteomes" id="UP001607221"/>
    </source>
</evidence>
<feature type="transmembrane region" description="Helical" evidence="1">
    <location>
        <begin position="60"/>
        <end position="78"/>
    </location>
</feature>
<name>A0ABW7J817_9VIBR</name>
<gene>
    <name evidence="2" type="ORF">ACGRHZ_07770</name>
</gene>
<organism evidence="2 3">
    <name type="scientific">Vibrio jasicida</name>
    <dbReference type="NCBI Taxonomy" id="766224"/>
    <lineage>
        <taxon>Bacteria</taxon>
        <taxon>Pseudomonadati</taxon>
        <taxon>Pseudomonadota</taxon>
        <taxon>Gammaproteobacteria</taxon>
        <taxon>Vibrionales</taxon>
        <taxon>Vibrionaceae</taxon>
        <taxon>Vibrio</taxon>
    </lineage>
</organism>
<proteinExistence type="predicted"/>
<evidence type="ECO:0000256" key="1">
    <source>
        <dbReference type="SAM" id="Phobius"/>
    </source>
</evidence>
<feature type="transmembrane region" description="Helical" evidence="1">
    <location>
        <begin position="20"/>
        <end position="40"/>
    </location>
</feature>
<dbReference type="Proteomes" id="UP001607221">
    <property type="component" value="Unassembled WGS sequence"/>
</dbReference>
<reference evidence="2 3" key="1">
    <citation type="submission" date="2024-10" db="EMBL/GenBank/DDBJ databases">
        <authorList>
            <person name="Yibar A."/>
            <person name="Saticioglu I.B."/>
            <person name="Duman M."/>
            <person name="Ajmi N."/>
            <person name="Gurler F."/>
            <person name="Ay H."/>
            <person name="Onuk E."/>
            <person name="Guler S."/>
            <person name="Romalde J.L."/>
        </authorList>
    </citation>
    <scope>NUCLEOTIDE SEQUENCE [LARGE SCALE GENOMIC DNA]</scope>
    <source>
        <strain evidence="2 3">1-TCBS-A</strain>
    </source>
</reference>
<keyword evidence="1" id="KW-0472">Membrane</keyword>
<dbReference type="RefSeq" id="WP_394631956.1">
    <property type="nucleotide sequence ID" value="NZ_JBIHSE010000001.1"/>
</dbReference>
<comment type="caution">
    <text evidence="2">The sequence shown here is derived from an EMBL/GenBank/DDBJ whole genome shotgun (WGS) entry which is preliminary data.</text>
</comment>
<dbReference type="EMBL" id="JBIHSE010000001">
    <property type="protein sequence ID" value="MFH0271228.1"/>
    <property type="molecule type" value="Genomic_DNA"/>
</dbReference>
<protein>
    <submittedName>
        <fullName evidence="2">Uncharacterized protein</fullName>
    </submittedName>
</protein>
<accession>A0ABW7J817</accession>
<keyword evidence="1" id="KW-1133">Transmembrane helix</keyword>
<keyword evidence="3" id="KW-1185">Reference proteome</keyword>
<sequence>MKEKLRSVFIKLKAFIINNYLSIFGLYLILVGAAMISKGYWINGYTTEPEHLRLALKDALQEVAGAIILFSGVFSFVMDRRFRRKSN</sequence>
<evidence type="ECO:0000313" key="2">
    <source>
        <dbReference type="EMBL" id="MFH0271228.1"/>
    </source>
</evidence>
<keyword evidence="1" id="KW-0812">Transmembrane</keyword>